<sequence length="143" mass="16305">MQYRIYILELTPWGCGFEGEVAGKCDNGAPIWFYYQGSDQQAEIRFPVNQWVTVELLGRLASASLQADMIKQTPHQHLKFPLHNCHFEASGQIIDISQTPEDTIYLLQSNLPLPFDNELGKSPISLGHWVNVTGELWVTNWMN</sequence>
<protein>
    <submittedName>
        <fullName evidence="2">Glycerate kinase</fullName>
    </submittedName>
</protein>
<dbReference type="EMBL" id="CP132914">
    <property type="protein sequence ID" value="WMB74616.1"/>
    <property type="molecule type" value="Genomic_DNA"/>
</dbReference>
<gene>
    <name evidence="1" type="ORF">HGO26_07090</name>
    <name evidence="2" type="ORF">RA178_08430</name>
</gene>
<keyword evidence="2" id="KW-0808">Transferase</keyword>
<reference evidence="1 3" key="1">
    <citation type="submission" date="2020-04" db="EMBL/GenBank/DDBJ databases">
        <title>The first description of lens atrophy caused by putative novel Shewanella sp. that is a new emerging pathogen for cultured rainbow trout?</title>
        <authorList>
            <person name="Saticioglu I.B."/>
            <person name="Duman M."/>
            <person name="Altun S."/>
        </authorList>
    </citation>
    <scope>NUCLEOTIDE SEQUENCE [LARGE SCALE GENOMIC DNA]</scope>
    <source>
        <strain evidence="1 3">S-1</strain>
    </source>
</reference>
<dbReference type="Proteomes" id="UP000527352">
    <property type="component" value="Unassembled WGS sequence"/>
</dbReference>
<evidence type="ECO:0000313" key="2">
    <source>
        <dbReference type="EMBL" id="WMB74616.1"/>
    </source>
</evidence>
<dbReference type="EMBL" id="JABAEB010000004">
    <property type="protein sequence ID" value="NLQ22646.1"/>
    <property type="molecule type" value="Genomic_DNA"/>
</dbReference>
<dbReference type="KEGG" id="sog:RA178_08430"/>
<dbReference type="GO" id="GO:0016301">
    <property type="term" value="F:kinase activity"/>
    <property type="evidence" value="ECO:0007669"/>
    <property type="project" value="UniProtKB-KW"/>
</dbReference>
<organism evidence="2">
    <name type="scientific">Shewanella oncorhynchi</name>
    <dbReference type="NCBI Taxonomy" id="2726434"/>
    <lineage>
        <taxon>Bacteria</taxon>
        <taxon>Pseudomonadati</taxon>
        <taxon>Pseudomonadota</taxon>
        <taxon>Gammaproteobacteria</taxon>
        <taxon>Alteromonadales</taxon>
        <taxon>Shewanellaceae</taxon>
        <taxon>Shewanella</taxon>
    </lineage>
</organism>
<dbReference type="AlphaFoldDB" id="A0AA50Q7V5"/>
<proteinExistence type="predicted"/>
<dbReference type="GeneID" id="301339203"/>
<keyword evidence="2" id="KW-0418">Kinase</keyword>
<name>A0AA50Q7V5_9GAMM</name>
<accession>A0AA50Q7V5</accession>
<reference evidence="2" key="2">
    <citation type="submission" date="2023-08" db="EMBL/GenBank/DDBJ databases">
        <title>Complete genome sequence of Shewanella oncorhynchi Z-P2, a siderophore putrebactin-producing bacterium.</title>
        <authorList>
            <person name="Zhang Y."/>
        </authorList>
    </citation>
    <scope>NUCLEOTIDE SEQUENCE</scope>
    <source>
        <strain evidence="2">Z-P2</strain>
    </source>
</reference>
<evidence type="ECO:0000313" key="3">
    <source>
        <dbReference type="Proteomes" id="UP000527352"/>
    </source>
</evidence>
<evidence type="ECO:0000313" key="1">
    <source>
        <dbReference type="EMBL" id="NLQ22646.1"/>
    </source>
</evidence>
<dbReference type="RefSeq" id="WP_105252115.1">
    <property type="nucleotide sequence ID" value="NZ_CP132914.1"/>
</dbReference>
<dbReference type="Proteomes" id="UP001236800">
    <property type="component" value="Chromosome"/>
</dbReference>
<keyword evidence="3" id="KW-1185">Reference proteome</keyword>